<feature type="region of interest" description="Disordered" evidence="1">
    <location>
        <begin position="1"/>
        <end position="23"/>
    </location>
</feature>
<feature type="region of interest" description="Disordered" evidence="1">
    <location>
        <begin position="808"/>
        <end position="832"/>
    </location>
</feature>
<keyword evidence="5" id="KW-1185">Reference proteome</keyword>
<name>A0AAD8SBT8_LOLMU</name>
<feature type="region of interest" description="Disordered" evidence="1">
    <location>
        <begin position="387"/>
        <end position="417"/>
    </location>
</feature>
<proteinExistence type="predicted"/>
<feature type="region of interest" description="Disordered" evidence="1">
    <location>
        <begin position="300"/>
        <end position="341"/>
    </location>
</feature>
<dbReference type="PANTHER" id="PTHR31286:SF166">
    <property type="entry name" value="OS01G0177800 PROTEIN"/>
    <property type="match status" value="1"/>
</dbReference>
<feature type="compositionally biased region" description="Polar residues" evidence="1">
    <location>
        <begin position="387"/>
        <end position="396"/>
    </location>
</feature>
<feature type="compositionally biased region" description="Gly residues" evidence="1">
    <location>
        <begin position="1"/>
        <end position="11"/>
    </location>
</feature>
<dbReference type="EMBL" id="JAUUTY010000762">
    <property type="protein sequence ID" value="KAK1585728.1"/>
    <property type="molecule type" value="Genomic_DNA"/>
</dbReference>
<gene>
    <name evidence="3" type="ORF">QYE76_008272</name>
    <name evidence="4" type="ORF">QYE76_067042</name>
</gene>
<dbReference type="EMBL" id="JAUUTY010000004">
    <property type="protein sequence ID" value="KAK1649237.1"/>
    <property type="molecule type" value="Genomic_DNA"/>
</dbReference>
<feature type="compositionally biased region" description="Polar residues" evidence="1">
    <location>
        <begin position="316"/>
        <end position="329"/>
    </location>
</feature>
<dbReference type="InterPro" id="IPR025836">
    <property type="entry name" value="Zn_knuckle_CX2CX4HX4C"/>
</dbReference>
<feature type="domain" description="Zinc knuckle CX2CX4HX4C" evidence="2">
    <location>
        <begin position="232"/>
        <end position="276"/>
    </location>
</feature>
<dbReference type="Proteomes" id="UP001231189">
    <property type="component" value="Unassembled WGS sequence"/>
</dbReference>
<evidence type="ECO:0000313" key="5">
    <source>
        <dbReference type="Proteomes" id="UP001231189"/>
    </source>
</evidence>
<dbReference type="Gene3D" id="3.60.10.10">
    <property type="entry name" value="Endonuclease/exonuclease/phosphatase"/>
    <property type="match status" value="1"/>
</dbReference>
<organism evidence="4 5">
    <name type="scientific">Lolium multiflorum</name>
    <name type="common">Italian ryegrass</name>
    <name type="synonym">Lolium perenne subsp. multiflorum</name>
    <dbReference type="NCBI Taxonomy" id="4521"/>
    <lineage>
        <taxon>Eukaryota</taxon>
        <taxon>Viridiplantae</taxon>
        <taxon>Streptophyta</taxon>
        <taxon>Embryophyta</taxon>
        <taxon>Tracheophyta</taxon>
        <taxon>Spermatophyta</taxon>
        <taxon>Magnoliopsida</taxon>
        <taxon>Liliopsida</taxon>
        <taxon>Poales</taxon>
        <taxon>Poaceae</taxon>
        <taxon>BOP clade</taxon>
        <taxon>Pooideae</taxon>
        <taxon>Poodae</taxon>
        <taxon>Poeae</taxon>
        <taxon>Poeae Chloroplast Group 2 (Poeae type)</taxon>
        <taxon>Loliodinae</taxon>
        <taxon>Loliinae</taxon>
        <taxon>Lolium</taxon>
    </lineage>
</organism>
<evidence type="ECO:0000313" key="4">
    <source>
        <dbReference type="EMBL" id="KAK1649237.1"/>
    </source>
</evidence>
<protein>
    <recommendedName>
        <fullName evidence="2">Zinc knuckle CX2CX4HX4C domain-containing protein</fullName>
    </recommendedName>
</protein>
<evidence type="ECO:0000313" key="3">
    <source>
        <dbReference type="EMBL" id="KAK1585728.1"/>
    </source>
</evidence>
<dbReference type="SUPFAM" id="SSF56219">
    <property type="entry name" value="DNase I-like"/>
    <property type="match status" value="1"/>
</dbReference>
<sequence>MSLVGGGGDHGGTVEVPTHPKPSTGAILAVEQPEKRLAIMSAADDLGSNWDGVVEKNSGPEALLSGDANLDDEFCMEEEDDEETVPAIPTVWRMLARYYSLKAANFNLIHKHFTEVWRIRGKMIFKPLKDNFFIITFTREGDYTFVNQGGPWIHQGVACLIAPFVDTAQPSETVLDTVRLWVRFYDVPWKKQTKEYGELLGSKFGKVVTVDVDAEGLELSEYLRVRIDWPLNQRLLARFKITKGQQSSLIYHMRYERVPYFCFHCGFIGHGEEQCERRIEGTQSMQYDATLRCSPKRKFQSRAVSTPDEPAIKKSLNFNSPAGSVNSSPLGMPPNMGRQVQPEKGDVVMDIPPPVDAHDGFEGEERRAGQEEEADLANTVNRLQLNLSKGTEQGTTAAGGRDGTNGEAIFGKGGGSGKTEVTLAPNAMQLMQTVLGQVQDSRGSGPHSSDMIPPLRGLSHIGLSQNSGSDVSMSEADSILGKRMAAEKGEAEPSGQKLDLSLALNYAPGGGKQKKGRKAAGTAVAGEQKETSEDNVAARTRRKIATGHVAPGTLTRSNGGPRVPYTYDNKRVGRANVRVRLDRAVACPEWRDRYADTRVLHLTSPVSDHCPILVQMEQEVRMPQRQAKRQDFTDEEIGDALFQIGPLKAPGVDGFPARFYQRNWATIKEQVINAVKLFFVTGHMPEGVNDTAIVLIPKNDQPETLKDFRPISLCTVIYKVIAKCMVNRMRPILGDIVSINQSAFVPDDSLLFFKAQGAQAQSVLQILDVYASSTGQLINPAKCSIMFGSICPIDRRAEIKQEYDAAGPRRHEFTAGRGKHQLEDDLELPSSA</sequence>
<evidence type="ECO:0000256" key="1">
    <source>
        <dbReference type="SAM" id="MobiDB-lite"/>
    </source>
</evidence>
<feature type="region of interest" description="Disordered" evidence="1">
    <location>
        <begin position="508"/>
        <end position="536"/>
    </location>
</feature>
<accession>A0AAD8SBT8</accession>
<comment type="caution">
    <text evidence="4">The sequence shown here is derived from an EMBL/GenBank/DDBJ whole genome shotgun (WGS) entry which is preliminary data.</text>
</comment>
<dbReference type="PANTHER" id="PTHR31286">
    <property type="entry name" value="GLYCINE-RICH CELL WALL STRUCTURAL PROTEIN 1.8-LIKE"/>
    <property type="match status" value="1"/>
</dbReference>
<dbReference type="AlphaFoldDB" id="A0AAD8SBT8"/>
<evidence type="ECO:0000259" key="2">
    <source>
        <dbReference type="Pfam" id="PF14392"/>
    </source>
</evidence>
<reference evidence="4" key="1">
    <citation type="submission" date="2023-07" db="EMBL/GenBank/DDBJ databases">
        <title>A chromosome-level genome assembly of Lolium multiflorum.</title>
        <authorList>
            <person name="Chen Y."/>
            <person name="Copetti D."/>
            <person name="Kolliker R."/>
            <person name="Studer B."/>
        </authorList>
    </citation>
    <scope>NUCLEOTIDE SEQUENCE</scope>
    <source>
        <strain evidence="4">02402/16</strain>
        <tissue evidence="4">Leaf</tissue>
    </source>
</reference>
<dbReference type="InterPro" id="IPR040256">
    <property type="entry name" value="At4g02000-like"/>
</dbReference>
<dbReference type="Pfam" id="PF14392">
    <property type="entry name" value="zf-CCHC_4"/>
    <property type="match status" value="1"/>
</dbReference>
<dbReference type="InterPro" id="IPR036691">
    <property type="entry name" value="Endo/exonu/phosph_ase_sf"/>
</dbReference>